<gene>
    <name evidence="1" type="ORF">FE633_10060</name>
</gene>
<organism evidence="1 2">
    <name type="scientific">Streptomyces montanus</name>
    <dbReference type="NCBI Taxonomy" id="2580423"/>
    <lineage>
        <taxon>Bacteria</taxon>
        <taxon>Bacillati</taxon>
        <taxon>Actinomycetota</taxon>
        <taxon>Actinomycetes</taxon>
        <taxon>Kitasatosporales</taxon>
        <taxon>Streptomycetaceae</taxon>
        <taxon>Streptomyces</taxon>
    </lineage>
</organism>
<accession>A0A5R9FQN4</accession>
<dbReference type="AlphaFoldDB" id="A0A5R9FQN4"/>
<dbReference type="RefSeq" id="WP_138044774.1">
    <property type="nucleotide sequence ID" value="NZ_VBZC01000009.1"/>
</dbReference>
<evidence type="ECO:0000313" key="1">
    <source>
        <dbReference type="EMBL" id="TLS46277.1"/>
    </source>
</evidence>
<comment type="caution">
    <text evidence="1">The sequence shown here is derived from an EMBL/GenBank/DDBJ whole genome shotgun (WGS) entry which is preliminary data.</text>
</comment>
<sequence length="199" mass="21716">MPEFSASTVSMRAPDDAVSLPVRELVDLDAWATDAARLRVGPEGDERLIEALATELREAAEDSRRRGPVTALSYVPEPRLGELARIELSALAADDTYPTMTVELLHRYLAAPTDISFRPPEAELRTLPIGPAVRVRHAYVQDADRQGTGTVMETCAYGICPDDKWGLVLLTSWRALAHTDALCALTDDLARTVTVTSQS</sequence>
<evidence type="ECO:0000313" key="2">
    <source>
        <dbReference type="Proteomes" id="UP000305906"/>
    </source>
</evidence>
<dbReference type="EMBL" id="VBZC01000009">
    <property type="protein sequence ID" value="TLS46277.1"/>
    <property type="molecule type" value="Genomic_DNA"/>
</dbReference>
<proteinExistence type="predicted"/>
<protein>
    <submittedName>
        <fullName evidence="1">Uncharacterized protein</fullName>
    </submittedName>
</protein>
<name>A0A5R9FQN4_9ACTN</name>
<keyword evidence="2" id="KW-1185">Reference proteome</keyword>
<dbReference type="Proteomes" id="UP000305906">
    <property type="component" value="Unassembled WGS sequence"/>
</dbReference>
<reference evidence="1 2" key="1">
    <citation type="submission" date="2019-05" db="EMBL/GenBank/DDBJ databases">
        <title>Streptomyces sp. NEAU-C151, a novel actinomycete isolated from soil.</title>
        <authorList>
            <person name="Han L."/>
            <person name="Jiang H."/>
        </authorList>
    </citation>
    <scope>NUCLEOTIDE SEQUENCE [LARGE SCALE GENOMIC DNA]</scope>
    <source>
        <strain evidence="1 2">NEAU-C151</strain>
    </source>
</reference>